<evidence type="ECO:0000256" key="1">
    <source>
        <dbReference type="SAM" id="MobiDB-lite"/>
    </source>
</evidence>
<dbReference type="AlphaFoldDB" id="A0A8X6IIH8"/>
<dbReference type="EMBL" id="BMAO01024401">
    <property type="protein sequence ID" value="GFQ95132.1"/>
    <property type="molecule type" value="Genomic_DNA"/>
</dbReference>
<dbReference type="Proteomes" id="UP000887116">
    <property type="component" value="Unassembled WGS sequence"/>
</dbReference>
<accession>A0A8X6IIH8</accession>
<evidence type="ECO:0000313" key="3">
    <source>
        <dbReference type="Proteomes" id="UP000887116"/>
    </source>
</evidence>
<comment type="caution">
    <text evidence="2">The sequence shown here is derived from an EMBL/GenBank/DDBJ whole genome shotgun (WGS) entry which is preliminary data.</text>
</comment>
<name>A0A8X6IIH8_TRICU</name>
<reference evidence="2" key="1">
    <citation type="submission" date="2020-07" db="EMBL/GenBank/DDBJ databases">
        <title>Multicomponent nature underlies the extraordinary mechanical properties of spider dragline silk.</title>
        <authorList>
            <person name="Kono N."/>
            <person name="Nakamura H."/>
            <person name="Mori M."/>
            <person name="Yoshida Y."/>
            <person name="Ohtoshi R."/>
            <person name="Malay A.D."/>
            <person name="Moran D.A.P."/>
            <person name="Tomita M."/>
            <person name="Numata K."/>
            <person name="Arakawa K."/>
        </authorList>
    </citation>
    <scope>NUCLEOTIDE SEQUENCE</scope>
</reference>
<sequence>MKTEHDNLLPESERLSFAWNVTPSHWRDDKQNPFGHTVTAIAFEISPRNPDGNTSRRMSFKNGKKRDPVKYGPMKQLFFKFHQIRSLSLSPKRDARPSVSMHSKSIRLGEWNSLVYPLGRLL</sequence>
<proteinExistence type="predicted"/>
<keyword evidence="3" id="KW-1185">Reference proteome</keyword>
<gene>
    <name evidence="2" type="ORF">TNCT_257501</name>
</gene>
<feature type="region of interest" description="Disordered" evidence="1">
    <location>
        <begin position="46"/>
        <end position="69"/>
    </location>
</feature>
<protein>
    <submittedName>
        <fullName evidence="2">Uncharacterized protein</fullName>
    </submittedName>
</protein>
<evidence type="ECO:0000313" key="2">
    <source>
        <dbReference type="EMBL" id="GFQ95132.1"/>
    </source>
</evidence>
<organism evidence="2 3">
    <name type="scientific">Trichonephila clavata</name>
    <name type="common">Joro spider</name>
    <name type="synonym">Nephila clavata</name>
    <dbReference type="NCBI Taxonomy" id="2740835"/>
    <lineage>
        <taxon>Eukaryota</taxon>
        <taxon>Metazoa</taxon>
        <taxon>Ecdysozoa</taxon>
        <taxon>Arthropoda</taxon>
        <taxon>Chelicerata</taxon>
        <taxon>Arachnida</taxon>
        <taxon>Araneae</taxon>
        <taxon>Araneomorphae</taxon>
        <taxon>Entelegynae</taxon>
        <taxon>Araneoidea</taxon>
        <taxon>Nephilidae</taxon>
        <taxon>Trichonephila</taxon>
    </lineage>
</organism>